<keyword evidence="8 11" id="KW-0472">Membrane</keyword>
<evidence type="ECO:0000259" key="12">
    <source>
        <dbReference type="Pfam" id="PF03908"/>
    </source>
</evidence>
<evidence type="ECO:0000313" key="13">
    <source>
        <dbReference type="EMBL" id="KAK5773611.1"/>
    </source>
</evidence>
<feature type="transmembrane region" description="Helical" evidence="11">
    <location>
        <begin position="320"/>
        <end position="339"/>
    </location>
</feature>
<dbReference type="GO" id="GO:0006890">
    <property type="term" value="P:retrograde vesicle-mediated transport, Golgi to endoplasmic reticulum"/>
    <property type="evidence" value="ECO:0007669"/>
    <property type="project" value="InterPro"/>
</dbReference>
<keyword evidence="4" id="KW-0256">Endoplasmic reticulum</keyword>
<dbReference type="InterPro" id="IPR056173">
    <property type="entry name" value="Sec20_C"/>
</dbReference>
<evidence type="ECO:0000256" key="8">
    <source>
        <dbReference type="ARBA" id="ARBA00023136"/>
    </source>
</evidence>
<dbReference type="GO" id="GO:0005789">
    <property type="term" value="C:endoplasmic reticulum membrane"/>
    <property type="evidence" value="ECO:0007669"/>
    <property type="project" value="UniProtKB-SubCell"/>
</dbReference>
<sequence>MGETVSDTKMLHDNNTFYSSIEEELVNLKGQLWSQWDQLIGNSNKGNNDVSIVNEVDNETLSLINKNTLTFESLIETLIVAFNQSNISSLTLSWERSPSFKKYDKLSLTKNGLSPSDTMISGLRDIDSNNSNPLSLEDSYFKILSHINWLHGYKLQLKQTILSIRDGNLDQLTKLTHNSVESPPLPLSLLRPSPSSLSSSSPQKPEYYTESNKQSTRDQLLNKTQQLTNNLIKSNTLLQSSILQSDLNLDNLKQQTQSLNQIQDKYSQLETVFNKTNRLVKSLETASNQEKRDVYISLGFLALVISWVVWRRIFKGPTKLFLWLLFKFFKGILVSVGVVQKFTSKDNILTVPNAITDAIMTTGASLTNSNTATDITASLEQAVDDAINRILLHDEL</sequence>
<dbReference type="Proteomes" id="UP001306508">
    <property type="component" value="Unassembled WGS sequence"/>
</dbReference>
<evidence type="ECO:0000256" key="10">
    <source>
        <dbReference type="SAM" id="MobiDB-lite"/>
    </source>
</evidence>
<feature type="transmembrane region" description="Helical" evidence="11">
    <location>
        <begin position="294"/>
        <end position="314"/>
    </location>
</feature>
<comment type="subcellular location">
    <subcellularLocation>
        <location evidence="1">Endoplasmic reticulum membrane</location>
        <topology evidence="1">Single-pass type IV membrane protein</topology>
    </subcellularLocation>
</comment>
<accession>A0AAN7ZWQ6</accession>
<name>A0AAN7ZWQ6_9SACH</name>
<evidence type="ECO:0000256" key="1">
    <source>
        <dbReference type="ARBA" id="ARBA00004163"/>
    </source>
</evidence>
<protein>
    <recommendedName>
        <fullName evidence="12">Sec20 C-terminal domain-containing protein</fullName>
    </recommendedName>
</protein>
<proteinExistence type="inferred from homology"/>
<comment type="similarity">
    <text evidence="9">Belongs to the SEC20 family.</text>
</comment>
<evidence type="ECO:0000256" key="9">
    <source>
        <dbReference type="ARBA" id="ARBA00037934"/>
    </source>
</evidence>
<reference evidence="14" key="1">
    <citation type="submission" date="2023-07" db="EMBL/GenBank/DDBJ databases">
        <title>A draft genome of Kazachstania heterogenica Y-27499.</title>
        <authorList>
            <person name="Donic C."/>
            <person name="Kralova J.S."/>
            <person name="Fidel L."/>
            <person name="Ben-Dor S."/>
            <person name="Jung S."/>
        </authorList>
    </citation>
    <scope>NUCLEOTIDE SEQUENCE [LARGE SCALE GENOMIC DNA]</scope>
    <source>
        <strain evidence="14">Y27499</strain>
    </source>
</reference>
<gene>
    <name evidence="13" type="ORF">RI543_005129</name>
</gene>
<keyword evidence="14" id="KW-1185">Reference proteome</keyword>
<dbReference type="PANTHER" id="PTHR12825:SF0">
    <property type="entry name" value="VESICLE TRANSPORT PROTEIN SEC20"/>
    <property type="match status" value="1"/>
</dbReference>
<dbReference type="AlphaFoldDB" id="A0AAN7ZWQ6"/>
<evidence type="ECO:0000256" key="3">
    <source>
        <dbReference type="ARBA" id="ARBA00022692"/>
    </source>
</evidence>
<dbReference type="GO" id="GO:0031201">
    <property type="term" value="C:SNARE complex"/>
    <property type="evidence" value="ECO:0007669"/>
    <property type="project" value="TreeGrafter"/>
</dbReference>
<evidence type="ECO:0000256" key="6">
    <source>
        <dbReference type="ARBA" id="ARBA00022989"/>
    </source>
</evidence>
<feature type="domain" description="Sec20 C-terminal" evidence="12">
    <location>
        <begin position="223"/>
        <end position="313"/>
    </location>
</feature>
<feature type="compositionally biased region" description="Low complexity" evidence="10">
    <location>
        <begin position="187"/>
        <end position="202"/>
    </location>
</feature>
<keyword evidence="5" id="KW-0931">ER-Golgi transport</keyword>
<dbReference type="PANTHER" id="PTHR12825">
    <property type="entry name" value="BNIP1-RELATED"/>
    <property type="match status" value="1"/>
</dbReference>
<evidence type="ECO:0000256" key="4">
    <source>
        <dbReference type="ARBA" id="ARBA00022824"/>
    </source>
</evidence>
<evidence type="ECO:0000256" key="5">
    <source>
        <dbReference type="ARBA" id="ARBA00022892"/>
    </source>
</evidence>
<keyword evidence="6 11" id="KW-1133">Transmembrane helix</keyword>
<evidence type="ECO:0000313" key="14">
    <source>
        <dbReference type="Proteomes" id="UP001306508"/>
    </source>
</evidence>
<dbReference type="GO" id="GO:0005484">
    <property type="term" value="F:SNAP receptor activity"/>
    <property type="evidence" value="ECO:0007669"/>
    <property type="project" value="InterPro"/>
</dbReference>
<keyword evidence="7" id="KW-0175">Coiled coil</keyword>
<keyword evidence="2" id="KW-0813">Transport</keyword>
<dbReference type="Pfam" id="PF03908">
    <property type="entry name" value="Sec20"/>
    <property type="match status" value="1"/>
</dbReference>
<evidence type="ECO:0000256" key="2">
    <source>
        <dbReference type="ARBA" id="ARBA00022448"/>
    </source>
</evidence>
<comment type="caution">
    <text evidence="13">The sequence shown here is derived from an EMBL/GenBank/DDBJ whole genome shotgun (WGS) entry which is preliminary data.</text>
</comment>
<feature type="region of interest" description="Disordered" evidence="10">
    <location>
        <begin position="181"/>
        <end position="217"/>
    </location>
</feature>
<dbReference type="EMBL" id="JAWIZZ010000073">
    <property type="protein sequence ID" value="KAK5773611.1"/>
    <property type="molecule type" value="Genomic_DNA"/>
</dbReference>
<evidence type="ECO:0000256" key="7">
    <source>
        <dbReference type="ARBA" id="ARBA00023054"/>
    </source>
</evidence>
<dbReference type="InterPro" id="IPR005606">
    <property type="entry name" value="Sec20"/>
</dbReference>
<evidence type="ECO:0000256" key="11">
    <source>
        <dbReference type="SAM" id="Phobius"/>
    </source>
</evidence>
<keyword evidence="3 11" id="KW-0812">Transmembrane</keyword>
<organism evidence="13 14">
    <name type="scientific">Arxiozyma heterogenica</name>
    <dbReference type="NCBI Taxonomy" id="278026"/>
    <lineage>
        <taxon>Eukaryota</taxon>
        <taxon>Fungi</taxon>
        <taxon>Dikarya</taxon>
        <taxon>Ascomycota</taxon>
        <taxon>Saccharomycotina</taxon>
        <taxon>Saccharomycetes</taxon>
        <taxon>Saccharomycetales</taxon>
        <taxon>Saccharomycetaceae</taxon>
        <taxon>Arxiozyma</taxon>
    </lineage>
</organism>